<dbReference type="Proteomes" id="UP001301388">
    <property type="component" value="Unassembled WGS sequence"/>
</dbReference>
<evidence type="ECO:0000313" key="2">
    <source>
        <dbReference type="Proteomes" id="UP001301388"/>
    </source>
</evidence>
<dbReference type="RefSeq" id="WP_323263294.1">
    <property type="nucleotide sequence ID" value="NZ_JAYGIE010000114.1"/>
</dbReference>
<dbReference type="InterPro" id="IPR014710">
    <property type="entry name" value="RmlC-like_jellyroll"/>
</dbReference>
<reference evidence="1 2" key="1">
    <citation type="submission" date="2023-12" db="EMBL/GenBank/DDBJ databases">
        <title>Baltic Sea Cyanobacteria.</title>
        <authorList>
            <person name="Delbaje E."/>
            <person name="Fewer D.P."/>
            <person name="Shishido T.K."/>
        </authorList>
    </citation>
    <scope>NUCLEOTIDE SEQUENCE [LARGE SCALE GENOMIC DNA]</scope>
    <source>
        <strain evidence="1 2">UHCC 0370</strain>
    </source>
</reference>
<gene>
    <name evidence="1" type="ORF">VB774_21645</name>
</gene>
<keyword evidence="2" id="KW-1185">Reference proteome</keyword>
<accession>A0ABU5TPZ2</accession>
<protein>
    <recommendedName>
        <fullName evidence="3">Cupin</fullName>
    </recommendedName>
</protein>
<dbReference type="InterPro" id="IPR011051">
    <property type="entry name" value="RmlC_Cupin_sf"/>
</dbReference>
<dbReference type="Gene3D" id="2.60.120.10">
    <property type="entry name" value="Jelly Rolls"/>
    <property type="match status" value="1"/>
</dbReference>
<proteinExistence type="predicted"/>
<dbReference type="SUPFAM" id="SSF51182">
    <property type="entry name" value="RmlC-like cupins"/>
    <property type="match status" value="1"/>
</dbReference>
<comment type="caution">
    <text evidence="1">The sequence shown here is derived from an EMBL/GenBank/DDBJ whole genome shotgun (WGS) entry which is preliminary data.</text>
</comment>
<evidence type="ECO:0000313" key="1">
    <source>
        <dbReference type="EMBL" id="MEA5480244.1"/>
    </source>
</evidence>
<evidence type="ECO:0008006" key="3">
    <source>
        <dbReference type="Google" id="ProtNLM"/>
    </source>
</evidence>
<dbReference type="EMBL" id="JAYGIE010000114">
    <property type="protein sequence ID" value="MEA5480244.1"/>
    <property type="molecule type" value="Genomic_DNA"/>
</dbReference>
<name>A0ABU5TPZ2_9CYAN</name>
<organism evidence="1 2">
    <name type="scientific">Pseudanabaena galeata UHCC 0370</name>
    <dbReference type="NCBI Taxonomy" id="3110310"/>
    <lineage>
        <taxon>Bacteria</taxon>
        <taxon>Bacillati</taxon>
        <taxon>Cyanobacteriota</taxon>
        <taxon>Cyanophyceae</taxon>
        <taxon>Pseudanabaenales</taxon>
        <taxon>Pseudanabaenaceae</taxon>
        <taxon>Pseudanabaena</taxon>
    </lineage>
</organism>
<sequence length="129" mass="14474">MKTPLSIISDFVVLSPDKKATTEHFNSGLYERLNAKYNGFAGHELISCHEFTSDWTSWEVHPYGDEIVVLLSGTTTFLLKIEGDEVKAILSDQGQYVIVPKGVWHTAKTQDYVKLLFITPGQDTQNKAI</sequence>